<evidence type="ECO:0000259" key="2">
    <source>
        <dbReference type="SMART" id="SM00507"/>
    </source>
</evidence>
<protein>
    <submittedName>
        <fullName evidence="3">HNH endonuclease</fullName>
    </submittedName>
</protein>
<dbReference type="PANTHER" id="PTHR33877:SF2">
    <property type="entry name" value="OS07G0170200 PROTEIN"/>
    <property type="match status" value="1"/>
</dbReference>
<gene>
    <name evidence="3" type="ORF">CLV52_1120</name>
</gene>
<evidence type="ECO:0000313" key="3">
    <source>
        <dbReference type="EMBL" id="TDS80554.1"/>
    </source>
</evidence>
<evidence type="ECO:0000313" key="4">
    <source>
        <dbReference type="Proteomes" id="UP000295344"/>
    </source>
</evidence>
<dbReference type="CDD" id="cd00085">
    <property type="entry name" value="HNHc"/>
    <property type="match status" value="1"/>
</dbReference>
<dbReference type="AlphaFoldDB" id="A0A4V3EB87"/>
<reference evidence="3 4" key="1">
    <citation type="submission" date="2019-03" db="EMBL/GenBank/DDBJ databases">
        <title>Genomic Encyclopedia of Archaeal and Bacterial Type Strains, Phase II (KMG-II): from individual species to whole genera.</title>
        <authorList>
            <person name="Goeker M."/>
        </authorList>
    </citation>
    <scope>NUCLEOTIDE SEQUENCE [LARGE SCALE GENOMIC DNA]</scope>
    <source>
        <strain evidence="3 4">DSM 24782</strain>
    </source>
</reference>
<keyword evidence="4" id="KW-1185">Reference proteome</keyword>
<feature type="region of interest" description="Disordered" evidence="1">
    <location>
        <begin position="1"/>
        <end position="27"/>
    </location>
</feature>
<dbReference type="InterPro" id="IPR003615">
    <property type="entry name" value="HNH_nuc"/>
</dbReference>
<dbReference type="SMART" id="SM00507">
    <property type="entry name" value="HNHc"/>
    <property type="match status" value="1"/>
</dbReference>
<name>A0A4V3EB87_9MICO</name>
<feature type="region of interest" description="Disordered" evidence="1">
    <location>
        <begin position="125"/>
        <end position="149"/>
    </location>
</feature>
<sequence length="149" mass="17033">MVRSARRMTGSRRGARAFSPGGGSMAQAGRAARMDAARRRDGDTCVWCGVAFDDRTRPTREHVIPRVKGGPSWLENEVAACRRCNGERGHRALVEWLDECERRGWHPDVPRLERVLESLQRAIRERGGQRRARPQLDGQLRRLRKRPRG</sequence>
<feature type="domain" description="HNH nuclease" evidence="2">
    <location>
        <begin position="33"/>
        <end position="86"/>
    </location>
</feature>
<dbReference type="InterPro" id="IPR052892">
    <property type="entry name" value="NA-targeting_endonuclease"/>
</dbReference>
<dbReference type="Proteomes" id="UP000295344">
    <property type="component" value="Unassembled WGS sequence"/>
</dbReference>
<keyword evidence="3" id="KW-0378">Hydrolase</keyword>
<dbReference type="PANTHER" id="PTHR33877">
    <property type="entry name" value="SLL1193 PROTEIN"/>
    <property type="match status" value="1"/>
</dbReference>
<keyword evidence="3" id="KW-0540">Nuclease</keyword>
<organism evidence="3 4">
    <name type="scientific">Amnibacterium kyonggiense</name>
    <dbReference type="NCBI Taxonomy" id="595671"/>
    <lineage>
        <taxon>Bacteria</taxon>
        <taxon>Bacillati</taxon>
        <taxon>Actinomycetota</taxon>
        <taxon>Actinomycetes</taxon>
        <taxon>Micrococcales</taxon>
        <taxon>Microbacteriaceae</taxon>
        <taxon>Amnibacterium</taxon>
    </lineage>
</organism>
<dbReference type="GO" id="GO:0004519">
    <property type="term" value="F:endonuclease activity"/>
    <property type="evidence" value="ECO:0007669"/>
    <property type="project" value="UniProtKB-KW"/>
</dbReference>
<dbReference type="Gene3D" id="1.10.30.50">
    <property type="match status" value="1"/>
</dbReference>
<dbReference type="InterPro" id="IPR029471">
    <property type="entry name" value="HNH_5"/>
</dbReference>
<evidence type="ECO:0000256" key="1">
    <source>
        <dbReference type="SAM" id="MobiDB-lite"/>
    </source>
</evidence>
<keyword evidence="3" id="KW-0255">Endonuclease</keyword>
<accession>A0A4V3EB87</accession>
<dbReference type="Pfam" id="PF14279">
    <property type="entry name" value="HNH_5"/>
    <property type="match status" value="1"/>
</dbReference>
<proteinExistence type="predicted"/>
<dbReference type="EMBL" id="SOAM01000001">
    <property type="protein sequence ID" value="TDS80554.1"/>
    <property type="molecule type" value="Genomic_DNA"/>
</dbReference>
<feature type="compositionally biased region" description="Basic residues" evidence="1">
    <location>
        <begin position="1"/>
        <end position="15"/>
    </location>
</feature>
<comment type="caution">
    <text evidence="3">The sequence shown here is derived from an EMBL/GenBank/DDBJ whole genome shotgun (WGS) entry which is preliminary data.</text>
</comment>